<dbReference type="AlphaFoldDB" id="A0A1D8NKK8"/>
<proteinExistence type="predicted"/>
<dbReference type="EMBL" id="CP017557">
    <property type="protein sequence ID" value="AOW06133.1"/>
    <property type="molecule type" value="Genomic_DNA"/>
</dbReference>
<dbReference type="RefSeq" id="XP_068139251.1">
    <property type="nucleotide sequence ID" value="XM_068283150.1"/>
</dbReference>
<keyword evidence="1" id="KW-0472">Membrane</keyword>
<name>A0A1D8NKK8_YARLL</name>
<organism evidence="2 3">
    <name type="scientific">Yarrowia lipolytica</name>
    <name type="common">Candida lipolytica</name>
    <dbReference type="NCBI Taxonomy" id="4952"/>
    <lineage>
        <taxon>Eukaryota</taxon>
        <taxon>Fungi</taxon>
        <taxon>Dikarya</taxon>
        <taxon>Ascomycota</taxon>
        <taxon>Saccharomycotina</taxon>
        <taxon>Dipodascomycetes</taxon>
        <taxon>Dipodascales</taxon>
        <taxon>Dipodascales incertae sedis</taxon>
        <taxon>Yarrowia</taxon>
    </lineage>
</organism>
<protein>
    <submittedName>
        <fullName evidence="2">Uncharacterized protein</fullName>
    </submittedName>
</protein>
<reference evidence="2 3" key="1">
    <citation type="journal article" date="2016" name="PLoS ONE">
        <title>Sequence Assembly of Yarrowia lipolytica Strain W29/CLIB89 Shows Transposable Element Diversity.</title>
        <authorList>
            <person name="Magnan C."/>
            <person name="Yu J."/>
            <person name="Chang I."/>
            <person name="Jahn E."/>
            <person name="Kanomata Y."/>
            <person name="Wu J."/>
            <person name="Zeller M."/>
            <person name="Oakes M."/>
            <person name="Baldi P."/>
            <person name="Sandmeyer S."/>
        </authorList>
    </citation>
    <scope>NUCLEOTIDE SEQUENCE [LARGE SCALE GENOMIC DNA]</scope>
    <source>
        <strain evidence="3">CLIB89(W29)</strain>
    </source>
</reference>
<dbReference type="Proteomes" id="UP000182444">
    <property type="component" value="Chromosome 1E"/>
</dbReference>
<dbReference type="GeneID" id="94583753"/>
<keyword evidence="1" id="KW-1133">Transmembrane helix</keyword>
<sequence>MFHLVLLFVNVVELYGVITYCWIYGFMGFFWMVLVSLCYPHPKLLDFLSGLLDLSIRCLRPCLMLYGRAGMHVSQVSSEF</sequence>
<evidence type="ECO:0000313" key="2">
    <source>
        <dbReference type="EMBL" id="AOW06133.1"/>
    </source>
</evidence>
<keyword evidence="1" id="KW-0812">Transmembrane</keyword>
<accession>A0A1D8NKK8</accession>
<gene>
    <name evidence="2" type="ORF">YALI1_E34826g</name>
</gene>
<dbReference type="VEuPathDB" id="FungiDB:YALI1_E34826g"/>
<evidence type="ECO:0000313" key="3">
    <source>
        <dbReference type="Proteomes" id="UP000182444"/>
    </source>
</evidence>
<evidence type="ECO:0000256" key="1">
    <source>
        <dbReference type="SAM" id="Phobius"/>
    </source>
</evidence>
<feature type="transmembrane region" description="Helical" evidence="1">
    <location>
        <begin position="14"/>
        <end position="39"/>
    </location>
</feature>